<keyword evidence="1" id="KW-0472">Membrane</keyword>
<organism evidence="2 3">
    <name type="scientific">Stenomitos frigidus AS-A4</name>
    <dbReference type="NCBI Taxonomy" id="2933935"/>
    <lineage>
        <taxon>Bacteria</taxon>
        <taxon>Bacillati</taxon>
        <taxon>Cyanobacteriota</taxon>
        <taxon>Cyanophyceae</taxon>
        <taxon>Leptolyngbyales</taxon>
        <taxon>Leptolyngbyaceae</taxon>
        <taxon>Stenomitos</taxon>
    </lineage>
</organism>
<keyword evidence="1" id="KW-1133">Transmembrane helix</keyword>
<reference evidence="2 3" key="1">
    <citation type="submission" date="2022-04" db="EMBL/GenBank/DDBJ databases">
        <title>Positive selection, recombination, and allopatry shape intraspecific diversity of widespread and dominant cyanobacteria.</title>
        <authorList>
            <person name="Wei J."/>
            <person name="Shu W."/>
            <person name="Hu C."/>
        </authorList>
    </citation>
    <scope>NUCLEOTIDE SEQUENCE [LARGE SCALE GENOMIC DNA]</scope>
    <source>
        <strain evidence="2 3">AS-A4</strain>
    </source>
</reference>
<gene>
    <name evidence="2" type="ORF">NDI38_04515</name>
</gene>
<dbReference type="Proteomes" id="UP001476950">
    <property type="component" value="Unassembled WGS sequence"/>
</dbReference>
<dbReference type="RefSeq" id="WP_190450715.1">
    <property type="nucleotide sequence ID" value="NZ_JAMPLM010000002.1"/>
</dbReference>
<proteinExistence type="predicted"/>
<evidence type="ECO:0000313" key="3">
    <source>
        <dbReference type="Proteomes" id="UP001476950"/>
    </source>
</evidence>
<evidence type="ECO:0000313" key="2">
    <source>
        <dbReference type="EMBL" id="MEP1057691.1"/>
    </source>
</evidence>
<comment type="caution">
    <text evidence="2">The sequence shown here is derived from an EMBL/GenBank/DDBJ whole genome shotgun (WGS) entry which is preliminary data.</text>
</comment>
<evidence type="ECO:0000256" key="1">
    <source>
        <dbReference type="SAM" id="Phobius"/>
    </source>
</evidence>
<keyword evidence="3" id="KW-1185">Reference proteome</keyword>
<dbReference type="EMBL" id="JAMPLM010000002">
    <property type="protein sequence ID" value="MEP1057691.1"/>
    <property type="molecule type" value="Genomic_DNA"/>
</dbReference>
<protein>
    <submittedName>
        <fullName evidence="2">Uncharacterized protein</fullName>
    </submittedName>
</protein>
<feature type="transmembrane region" description="Helical" evidence="1">
    <location>
        <begin position="43"/>
        <end position="62"/>
    </location>
</feature>
<sequence length="188" mass="20092">MDDFEREFTQAMQIQSAPVAFSRRERIQPMPKQAAADFFADHWMVLAGVGVLAASVFASLPAQLRNSADQARLAETVRPISAQFQLDAALNGLAAQKNQIAEDRFSNPNCVVAAAVISGEPVYNIDRRLVSAGSTVCGLDGSTGVVIGHPTGRLDHVTGTAIMRPIADKVYSSKGAAFAKFKAKWGKS</sequence>
<accession>A0ABV0KF41</accession>
<name>A0ABV0KF41_9CYAN</name>
<keyword evidence="1" id="KW-0812">Transmembrane</keyword>